<protein>
    <recommendedName>
        <fullName evidence="4">Large ribosomal subunit protein uL30-like ferredoxin-like fold domain-containing protein</fullName>
    </recommendedName>
</protein>
<dbReference type="SUPFAM" id="SSF55129">
    <property type="entry name" value="Ribosomal protein L30p/L7e"/>
    <property type="match status" value="1"/>
</dbReference>
<sequence length="66" mass="7412">MSDTKHFRVSLKRSGIGRPENHKRVLKGLGLTRFGKTVSLKDTPAIRGMLKKVVHNGRITRTSDQV</sequence>
<dbReference type="GO" id="GO:0003735">
    <property type="term" value="F:structural constituent of ribosome"/>
    <property type="evidence" value="ECO:0007669"/>
    <property type="project" value="InterPro"/>
</dbReference>
<evidence type="ECO:0000256" key="3">
    <source>
        <dbReference type="ARBA" id="ARBA00023274"/>
    </source>
</evidence>
<dbReference type="Pfam" id="PF00327">
    <property type="entry name" value="Ribosomal_L30"/>
    <property type="match status" value="1"/>
</dbReference>
<dbReference type="InterPro" id="IPR036919">
    <property type="entry name" value="Ribo_uL30_ferredoxin-like_sf"/>
</dbReference>
<feature type="domain" description="Large ribosomal subunit protein uL30-like ferredoxin-like fold" evidence="4">
    <location>
        <begin position="7"/>
        <end position="55"/>
    </location>
</feature>
<dbReference type="EMBL" id="UINC01134647">
    <property type="protein sequence ID" value="SVD18314.1"/>
    <property type="molecule type" value="Genomic_DNA"/>
</dbReference>
<evidence type="ECO:0000313" key="5">
    <source>
        <dbReference type="EMBL" id="SVD18314.1"/>
    </source>
</evidence>
<dbReference type="NCBIfam" id="TIGR01308">
    <property type="entry name" value="rpmD_bact"/>
    <property type="match status" value="1"/>
</dbReference>
<accession>A0A382T847</accession>
<organism evidence="5">
    <name type="scientific">marine metagenome</name>
    <dbReference type="NCBI Taxonomy" id="408172"/>
    <lineage>
        <taxon>unclassified sequences</taxon>
        <taxon>metagenomes</taxon>
        <taxon>ecological metagenomes</taxon>
    </lineage>
</organism>
<dbReference type="PANTHER" id="PTHR15892">
    <property type="entry name" value="MITOCHONDRIAL RIBOSOMAL PROTEIN L30"/>
    <property type="match status" value="1"/>
</dbReference>
<dbReference type="HAMAP" id="MF_01371_B">
    <property type="entry name" value="Ribosomal_uL30_B"/>
    <property type="match status" value="1"/>
</dbReference>
<dbReference type="Gene3D" id="3.30.1390.20">
    <property type="entry name" value="Ribosomal protein L30, ferredoxin-like fold domain"/>
    <property type="match status" value="1"/>
</dbReference>
<gene>
    <name evidence="5" type="ORF">METZ01_LOCUS371168</name>
</gene>
<evidence type="ECO:0000256" key="1">
    <source>
        <dbReference type="ARBA" id="ARBA00007594"/>
    </source>
</evidence>
<dbReference type="GO" id="GO:0006412">
    <property type="term" value="P:translation"/>
    <property type="evidence" value="ECO:0007669"/>
    <property type="project" value="InterPro"/>
</dbReference>
<keyword evidence="2" id="KW-0689">Ribosomal protein</keyword>
<dbReference type="AlphaFoldDB" id="A0A382T847"/>
<comment type="similarity">
    <text evidence="1">Belongs to the universal ribosomal protein uL30 family.</text>
</comment>
<dbReference type="GO" id="GO:0015934">
    <property type="term" value="C:large ribosomal subunit"/>
    <property type="evidence" value="ECO:0007669"/>
    <property type="project" value="InterPro"/>
</dbReference>
<feature type="non-terminal residue" evidence="5">
    <location>
        <position position="66"/>
    </location>
</feature>
<evidence type="ECO:0000259" key="4">
    <source>
        <dbReference type="Pfam" id="PF00327"/>
    </source>
</evidence>
<reference evidence="5" key="1">
    <citation type="submission" date="2018-05" db="EMBL/GenBank/DDBJ databases">
        <authorList>
            <person name="Lanie J.A."/>
            <person name="Ng W.-L."/>
            <person name="Kazmierczak K.M."/>
            <person name="Andrzejewski T.M."/>
            <person name="Davidsen T.M."/>
            <person name="Wayne K.J."/>
            <person name="Tettelin H."/>
            <person name="Glass J.I."/>
            <person name="Rusch D."/>
            <person name="Podicherti R."/>
            <person name="Tsui H.-C.T."/>
            <person name="Winkler M.E."/>
        </authorList>
    </citation>
    <scope>NUCLEOTIDE SEQUENCE</scope>
</reference>
<dbReference type="CDD" id="cd01658">
    <property type="entry name" value="Ribosomal_L30"/>
    <property type="match status" value="1"/>
</dbReference>
<name>A0A382T847_9ZZZZ</name>
<dbReference type="InterPro" id="IPR005996">
    <property type="entry name" value="Ribosomal_uL30_bac-type"/>
</dbReference>
<keyword evidence="3" id="KW-0687">Ribonucleoprotein</keyword>
<dbReference type="PANTHER" id="PTHR15892:SF2">
    <property type="entry name" value="LARGE RIBOSOMAL SUBUNIT PROTEIN UL30M"/>
    <property type="match status" value="1"/>
</dbReference>
<proteinExistence type="inferred from homology"/>
<evidence type="ECO:0000256" key="2">
    <source>
        <dbReference type="ARBA" id="ARBA00022980"/>
    </source>
</evidence>
<dbReference type="InterPro" id="IPR016082">
    <property type="entry name" value="Ribosomal_uL30_ferredoxin-like"/>
</dbReference>